<feature type="chain" id="PRO_5022192740" evidence="1">
    <location>
        <begin position="32"/>
        <end position="388"/>
    </location>
</feature>
<dbReference type="InterPro" id="IPR050902">
    <property type="entry name" value="ABC_Transporter_SBP"/>
</dbReference>
<dbReference type="Proteomes" id="UP000320300">
    <property type="component" value="Unassembled WGS sequence"/>
</dbReference>
<evidence type="ECO:0000259" key="2">
    <source>
        <dbReference type="PROSITE" id="PS50983"/>
    </source>
</evidence>
<dbReference type="InterPro" id="IPR002491">
    <property type="entry name" value="ABC_transptr_periplasmic_BD"/>
</dbReference>
<evidence type="ECO:0000256" key="1">
    <source>
        <dbReference type="SAM" id="SignalP"/>
    </source>
</evidence>
<name>A0A521FQB0_9SPHI</name>
<feature type="signal peptide" evidence="1">
    <location>
        <begin position="1"/>
        <end position="31"/>
    </location>
</feature>
<dbReference type="EMBL" id="FXTN01000014">
    <property type="protein sequence ID" value="SMO97651.1"/>
    <property type="molecule type" value="Genomic_DNA"/>
</dbReference>
<organism evidence="3 4">
    <name type="scientific">Pedobacter westerhofensis</name>
    <dbReference type="NCBI Taxonomy" id="425512"/>
    <lineage>
        <taxon>Bacteria</taxon>
        <taxon>Pseudomonadati</taxon>
        <taxon>Bacteroidota</taxon>
        <taxon>Sphingobacteriia</taxon>
        <taxon>Sphingobacteriales</taxon>
        <taxon>Sphingobacteriaceae</taxon>
        <taxon>Pedobacter</taxon>
    </lineage>
</organism>
<dbReference type="Gene3D" id="3.40.50.1980">
    <property type="entry name" value="Nitrogenase molybdenum iron protein domain"/>
    <property type="match status" value="2"/>
</dbReference>
<gene>
    <name evidence="3" type="ORF">SAMN06265348_114119</name>
</gene>
<protein>
    <submittedName>
        <fullName evidence="3">Iron complex transport system substrate-binding protein</fullName>
    </submittedName>
</protein>
<keyword evidence="1" id="KW-0732">Signal</keyword>
<dbReference type="PROSITE" id="PS50983">
    <property type="entry name" value="FE_B12_PBP"/>
    <property type="match status" value="1"/>
</dbReference>
<feature type="domain" description="Fe/B12 periplasmic-binding" evidence="2">
    <location>
        <begin position="102"/>
        <end position="375"/>
    </location>
</feature>
<dbReference type="GO" id="GO:0071281">
    <property type="term" value="P:cellular response to iron ion"/>
    <property type="evidence" value="ECO:0007669"/>
    <property type="project" value="TreeGrafter"/>
</dbReference>
<dbReference type="SUPFAM" id="SSF53807">
    <property type="entry name" value="Helical backbone' metal receptor"/>
    <property type="match status" value="1"/>
</dbReference>
<dbReference type="PANTHER" id="PTHR30535:SF34">
    <property type="entry name" value="MOLYBDATE-BINDING PROTEIN MOLA"/>
    <property type="match status" value="1"/>
</dbReference>
<accession>A0A521FQB0</accession>
<proteinExistence type="predicted"/>
<evidence type="ECO:0000313" key="4">
    <source>
        <dbReference type="Proteomes" id="UP000320300"/>
    </source>
</evidence>
<sequence length="388" mass="42675">MRKTNYPSLTGTFFCLLVFLLLSSSCRQAPAAKKQTSARTGSAEIRYAQGFRIDYFDNYKLLSIYSGIGHAADTAQYVLLKKGAKAPEGYTKAQLITIPVQNLVAMASTHVAQAEFAGVTDAIIGLGSFKYITSPAVRKNIAAGKVKDVGVDGTMNDEMLISMKPGLVIVMGNPDAKFTKYATLTNAGVPVMLNSEWLETTPLGRAEWVKVMAALTNKEEFVNAKFDAIEKEYHRLAEIGRNAKTKPAVISGMPYKGVWNVPDGDSYMAQFFKDAGTKYKWSSVKGKGSLALNFETVAPEALKADFWINAGYVDSKKDIQALDARYADFKPFKSGTIFNNNKRVNDLGSNDYWESGSVSPQLILADLIRILHPELLPGHQLVYYKQLN</sequence>
<reference evidence="3 4" key="1">
    <citation type="submission" date="2017-05" db="EMBL/GenBank/DDBJ databases">
        <authorList>
            <person name="Varghese N."/>
            <person name="Submissions S."/>
        </authorList>
    </citation>
    <scope>NUCLEOTIDE SEQUENCE [LARGE SCALE GENOMIC DNA]</scope>
    <source>
        <strain evidence="3 4">DSM 19036</strain>
    </source>
</reference>
<dbReference type="PROSITE" id="PS51257">
    <property type="entry name" value="PROKAR_LIPOPROTEIN"/>
    <property type="match status" value="1"/>
</dbReference>
<dbReference type="Pfam" id="PF01497">
    <property type="entry name" value="Peripla_BP_2"/>
    <property type="match status" value="1"/>
</dbReference>
<dbReference type="PANTHER" id="PTHR30535">
    <property type="entry name" value="VITAMIN B12-BINDING PROTEIN"/>
    <property type="match status" value="1"/>
</dbReference>
<evidence type="ECO:0000313" key="3">
    <source>
        <dbReference type="EMBL" id="SMO97651.1"/>
    </source>
</evidence>
<dbReference type="AlphaFoldDB" id="A0A521FQB0"/>
<keyword evidence="4" id="KW-1185">Reference proteome</keyword>